<evidence type="ECO:0000313" key="2">
    <source>
        <dbReference type="EMBL" id="MBT0964302.1"/>
    </source>
</evidence>
<dbReference type="PANTHER" id="PTHR45398:SF1">
    <property type="entry name" value="ENZYME, PUTATIVE (JCVI)-RELATED"/>
    <property type="match status" value="1"/>
</dbReference>
<dbReference type="Gene3D" id="3.30.559.30">
    <property type="entry name" value="Nonribosomal peptide synthetase, condensation domain"/>
    <property type="match status" value="1"/>
</dbReference>
<dbReference type="InterPro" id="IPR023213">
    <property type="entry name" value="CAT-like_dom_sf"/>
</dbReference>
<feature type="domain" description="Condensation" evidence="1">
    <location>
        <begin position="1"/>
        <end position="140"/>
    </location>
</feature>
<feature type="non-terminal residue" evidence="2">
    <location>
        <position position="1"/>
    </location>
</feature>
<dbReference type="Pfam" id="PF00668">
    <property type="entry name" value="Condensation"/>
    <property type="match status" value="1"/>
</dbReference>
<dbReference type="Proteomes" id="UP000694660">
    <property type="component" value="Unassembled WGS sequence"/>
</dbReference>
<dbReference type="SUPFAM" id="SSF56801">
    <property type="entry name" value="Acetyl-CoA synthetase-like"/>
    <property type="match status" value="1"/>
</dbReference>
<name>A0A944DEW5_DENI1</name>
<comment type="caution">
    <text evidence="2">The sequence shown here is derived from an EMBL/GenBank/DDBJ whole genome shotgun (WGS) entry which is preliminary data.</text>
</comment>
<organism evidence="2 3">
    <name type="scientific">Denitromonas iodatirespirans</name>
    <dbReference type="NCBI Taxonomy" id="2795389"/>
    <lineage>
        <taxon>Bacteria</taxon>
        <taxon>Pseudomonadati</taxon>
        <taxon>Pseudomonadota</taxon>
        <taxon>Betaproteobacteria</taxon>
        <taxon>Rhodocyclales</taxon>
        <taxon>Zoogloeaceae</taxon>
        <taxon>Denitromonas</taxon>
    </lineage>
</organism>
<gene>
    <name evidence="2" type="ORF">I8J34_24275</name>
</gene>
<proteinExistence type="predicted"/>
<dbReference type="RefSeq" id="WP_214364198.1">
    <property type="nucleotide sequence ID" value="NZ_JAEKFT010000136.1"/>
</dbReference>
<keyword evidence="3" id="KW-1185">Reference proteome</keyword>
<dbReference type="EMBL" id="JAEKFT010000136">
    <property type="protein sequence ID" value="MBT0964302.1"/>
    <property type="molecule type" value="Genomic_DNA"/>
</dbReference>
<protein>
    <recommendedName>
        <fullName evidence="1">Condensation domain-containing protein</fullName>
    </recommendedName>
</protein>
<evidence type="ECO:0000313" key="3">
    <source>
        <dbReference type="Proteomes" id="UP000694660"/>
    </source>
</evidence>
<dbReference type="Gene3D" id="3.30.559.10">
    <property type="entry name" value="Chloramphenicol acetyltransferase-like domain"/>
    <property type="match status" value="1"/>
</dbReference>
<sequence>QLLAQAKDTVVSAQAHQDLPFEQVVDIVKPDRSLSHTPLFQAALAWQNTPNGELALGGLDLSPLEIGHHTAQFDLTLTLQPTQEGIAGSLEYATVLFDPATVARFIGYWTRLLEAMVEASADTRIDQLDILDTEERHQLLDDWNATAHGYDKRRSIHSLIEAQADAHPEALALMSAEE</sequence>
<dbReference type="AlphaFoldDB" id="A0A944DEW5"/>
<evidence type="ECO:0000259" key="1">
    <source>
        <dbReference type="Pfam" id="PF00668"/>
    </source>
</evidence>
<feature type="non-terminal residue" evidence="2">
    <location>
        <position position="178"/>
    </location>
</feature>
<dbReference type="SUPFAM" id="SSF52777">
    <property type="entry name" value="CoA-dependent acyltransferases"/>
    <property type="match status" value="1"/>
</dbReference>
<accession>A0A944DEW5</accession>
<dbReference type="InterPro" id="IPR001242">
    <property type="entry name" value="Condensation_dom"/>
</dbReference>
<dbReference type="PANTHER" id="PTHR45398">
    <property type="match status" value="1"/>
</dbReference>
<reference evidence="3" key="1">
    <citation type="journal article" date="2022" name="ISME J.">
        <title>Genetic and phylogenetic analysis of dissimilatory iodate-reducing bacteria identifies potential niches across the world's oceans.</title>
        <authorList>
            <person name="Reyes-Umana V."/>
            <person name="Henning Z."/>
            <person name="Lee K."/>
            <person name="Barnum T.P."/>
            <person name="Coates J.D."/>
        </authorList>
    </citation>
    <scope>NUCLEOTIDE SEQUENCE [LARGE SCALE GENOMIC DNA]</scope>
    <source>
        <strain evidence="3">IR12</strain>
    </source>
</reference>
<dbReference type="GO" id="GO:0003824">
    <property type="term" value="F:catalytic activity"/>
    <property type="evidence" value="ECO:0007669"/>
    <property type="project" value="InterPro"/>
</dbReference>